<evidence type="ECO:0000256" key="8">
    <source>
        <dbReference type="ARBA" id="ARBA00022833"/>
    </source>
</evidence>
<evidence type="ECO:0000259" key="12">
    <source>
        <dbReference type="PROSITE" id="PS51292"/>
    </source>
</evidence>
<evidence type="ECO:0000256" key="4">
    <source>
        <dbReference type="ARBA" id="ARBA00022692"/>
    </source>
</evidence>
<feature type="transmembrane region" description="Helical" evidence="11">
    <location>
        <begin position="48"/>
        <end position="72"/>
    </location>
</feature>
<feature type="domain" description="RING-CH-type" evidence="12">
    <location>
        <begin position="1"/>
        <end position="67"/>
    </location>
</feature>
<proteinExistence type="predicted"/>
<evidence type="ECO:0000313" key="13">
    <source>
        <dbReference type="Ensembl" id="ENSLCAP00010017393.1"/>
    </source>
</evidence>
<keyword evidence="14" id="KW-1185">Reference proteome</keyword>
<dbReference type="Ensembl" id="ENSLCAT00010017762.1">
    <property type="protein sequence ID" value="ENSLCAP00010017393.1"/>
    <property type="gene ID" value="ENSLCAG00010008261.1"/>
</dbReference>
<dbReference type="Proteomes" id="UP000314980">
    <property type="component" value="Unassembled WGS sequence"/>
</dbReference>
<evidence type="ECO:0000256" key="1">
    <source>
        <dbReference type="ARBA" id="ARBA00004337"/>
    </source>
</evidence>
<reference evidence="14" key="1">
    <citation type="submission" date="2015-09" db="EMBL/GenBank/DDBJ databases">
        <authorList>
            <person name="Sai Rama Sridatta P."/>
        </authorList>
    </citation>
    <scope>NUCLEOTIDE SEQUENCE [LARGE SCALE GENOMIC DNA]</scope>
</reference>
<evidence type="ECO:0000313" key="14">
    <source>
        <dbReference type="Proteomes" id="UP000314980"/>
    </source>
</evidence>
<keyword evidence="9 11" id="KW-1133">Transmembrane helix</keyword>
<dbReference type="GO" id="GO:0016567">
    <property type="term" value="P:protein ubiquitination"/>
    <property type="evidence" value="ECO:0007669"/>
    <property type="project" value="TreeGrafter"/>
</dbReference>
<name>A0A4W6CY56_LATCA</name>
<dbReference type="GO" id="GO:0004842">
    <property type="term" value="F:ubiquitin-protein transferase activity"/>
    <property type="evidence" value="ECO:0007669"/>
    <property type="project" value="TreeGrafter"/>
</dbReference>
<evidence type="ECO:0000256" key="2">
    <source>
        <dbReference type="ARBA" id="ARBA00022583"/>
    </source>
</evidence>
<reference evidence="13" key="2">
    <citation type="submission" date="2025-08" db="UniProtKB">
        <authorList>
            <consortium name="Ensembl"/>
        </authorList>
    </citation>
    <scope>IDENTIFICATION</scope>
</reference>
<protein>
    <recommendedName>
        <fullName evidence="12">RING-CH-type domain-containing protein</fullName>
    </recommendedName>
</protein>
<dbReference type="InterPro" id="IPR013083">
    <property type="entry name" value="Znf_RING/FYVE/PHD"/>
</dbReference>
<evidence type="ECO:0000256" key="5">
    <source>
        <dbReference type="ARBA" id="ARBA00022723"/>
    </source>
</evidence>
<keyword evidence="3" id="KW-0808">Transferase</keyword>
<dbReference type="PANTHER" id="PTHR46065:SF1">
    <property type="entry name" value="E3 UBIQUITIN-PROTEIN LIGASE MARCH3-LIKE"/>
    <property type="match status" value="1"/>
</dbReference>
<dbReference type="InterPro" id="IPR011016">
    <property type="entry name" value="Znf_RING-CH"/>
</dbReference>
<accession>A0A4W6CY56</accession>
<dbReference type="PROSITE" id="PS51292">
    <property type="entry name" value="ZF_RING_CH"/>
    <property type="match status" value="1"/>
</dbReference>
<dbReference type="STRING" id="8187.ENSLCAP00010017393"/>
<dbReference type="GO" id="GO:0006897">
    <property type="term" value="P:endocytosis"/>
    <property type="evidence" value="ECO:0007669"/>
    <property type="project" value="UniProtKB-KW"/>
</dbReference>
<keyword evidence="7" id="KW-0833">Ubl conjugation pathway</keyword>
<evidence type="ECO:0000256" key="3">
    <source>
        <dbReference type="ARBA" id="ARBA00022679"/>
    </source>
</evidence>
<dbReference type="GO" id="GO:0008270">
    <property type="term" value="F:zinc ion binding"/>
    <property type="evidence" value="ECO:0007669"/>
    <property type="project" value="UniProtKB-KW"/>
</dbReference>
<dbReference type="AlphaFoldDB" id="A0A4W6CY56"/>
<evidence type="ECO:0000256" key="9">
    <source>
        <dbReference type="ARBA" id="ARBA00022989"/>
    </source>
</evidence>
<dbReference type="PANTHER" id="PTHR46065">
    <property type="entry name" value="E3 UBIQUITIN-PROTEIN LIGASE MARCH 2/3 FAMILY MEMBER"/>
    <property type="match status" value="1"/>
</dbReference>
<evidence type="ECO:0000256" key="10">
    <source>
        <dbReference type="ARBA" id="ARBA00023136"/>
    </source>
</evidence>
<sequence length="84" mass="9138">MDEPFCRICHEGRASGELLSPCECSGSLAMVHRACLEHWLTTSATTSLLWNAFQTLCGVCMFLLCLCGFSLATPVHGLKTCRLG</sequence>
<evidence type="ECO:0000256" key="6">
    <source>
        <dbReference type="ARBA" id="ARBA00022771"/>
    </source>
</evidence>
<dbReference type="Pfam" id="PF12906">
    <property type="entry name" value="RINGv"/>
    <property type="match status" value="1"/>
</dbReference>
<keyword evidence="2" id="KW-0254">Endocytosis</keyword>
<dbReference type="SUPFAM" id="SSF57850">
    <property type="entry name" value="RING/U-box"/>
    <property type="match status" value="1"/>
</dbReference>
<dbReference type="InParanoid" id="A0A4W6CY56"/>
<organism evidence="13 14">
    <name type="scientific">Lates calcarifer</name>
    <name type="common">Barramundi</name>
    <name type="synonym">Holocentrus calcarifer</name>
    <dbReference type="NCBI Taxonomy" id="8187"/>
    <lineage>
        <taxon>Eukaryota</taxon>
        <taxon>Metazoa</taxon>
        <taxon>Chordata</taxon>
        <taxon>Craniata</taxon>
        <taxon>Vertebrata</taxon>
        <taxon>Euteleostomi</taxon>
        <taxon>Actinopterygii</taxon>
        <taxon>Neopterygii</taxon>
        <taxon>Teleostei</taxon>
        <taxon>Neoteleostei</taxon>
        <taxon>Acanthomorphata</taxon>
        <taxon>Carangaria</taxon>
        <taxon>Carangaria incertae sedis</taxon>
        <taxon>Centropomidae</taxon>
        <taxon>Lates</taxon>
    </lineage>
</organism>
<keyword evidence="4 11" id="KW-0812">Transmembrane</keyword>
<comment type="subcellular location">
    <subcellularLocation>
        <location evidence="1">Endosome membrane</location>
        <topology evidence="1">Multi-pass membrane protein</topology>
    </subcellularLocation>
</comment>
<keyword evidence="5" id="KW-0479">Metal-binding</keyword>
<keyword evidence="10 11" id="KW-0472">Membrane</keyword>
<evidence type="ECO:0000256" key="11">
    <source>
        <dbReference type="SAM" id="Phobius"/>
    </source>
</evidence>
<keyword evidence="6" id="KW-0863">Zinc-finger</keyword>
<evidence type="ECO:0000256" key="7">
    <source>
        <dbReference type="ARBA" id="ARBA00022786"/>
    </source>
</evidence>
<keyword evidence="8" id="KW-0862">Zinc</keyword>
<dbReference type="GO" id="GO:0010008">
    <property type="term" value="C:endosome membrane"/>
    <property type="evidence" value="ECO:0007669"/>
    <property type="project" value="UniProtKB-SubCell"/>
</dbReference>
<reference evidence="13" key="3">
    <citation type="submission" date="2025-09" db="UniProtKB">
        <authorList>
            <consortium name="Ensembl"/>
        </authorList>
    </citation>
    <scope>IDENTIFICATION</scope>
</reference>
<dbReference type="Gene3D" id="3.30.40.10">
    <property type="entry name" value="Zinc/RING finger domain, C3HC4 (zinc finger)"/>
    <property type="match status" value="1"/>
</dbReference>
<dbReference type="SMART" id="SM00744">
    <property type="entry name" value="RINGv"/>
    <property type="match status" value="1"/>
</dbReference>